<dbReference type="SUPFAM" id="SSF54211">
    <property type="entry name" value="Ribosomal protein S5 domain 2-like"/>
    <property type="match status" value="1"/>
</dbReference>
<gene>
    <name evidence="2" type="ORF">Vafri_3252</name>
</gene>
<dbReference type="GO" id="GO:0005524">
    <property type="term" value="F:ATP binding"/>
    <property type="evidence" value="ECO:0007669"/>
    <property type="project" value="InterPro"/>
</dbReference>
<dbReference type="Proteomes" id="UP000747399">
    <property type="component" value="Unassembled WGS sequence"/>
</dbReference>
<sequence>MSKGLSSSAAICVLVARAFNRVYNLRLSIRGEMEFAYLGEITTPSKCGRMDQACAYGSVPVLMTFDGDILTVDRVQLAVSLHLVLVDLKAAKDTTTILKSLQQAYPTPRRTCMRDYIDCWGLSTTASRQRPCRRWQPVTYLDLGMLGTHACCMFGAQEAPPTQVGKLGGNLNLKLAGRLVPGTVR</sequence>
<evidence type="ECO:0000313" key="2">
    <source>
        <dbReference type="EMBL" id="GIL46213.1"/>
    </source>
</evidence>
<organism evidence="2 3">
    <name type="scientific">Volvox africanus</name>
    <dbReference type="NCBI Taxonomy" id="51714"/>
    <lineage>
        <taxon>Eukaryota</taxon>
        <taxon>Viridiplantae</taxon>
        <taxon>Chlorophyta</taxon>
        <taxon>core chlorophytes</taxon>
        <taxon>Chlorophyceae</taxon>
        <taxon>CS clade</taxon>
        <taxon>Chlamydomonadales</taxon>
        <taxon>Volvocaceae</taxon>
        <taxon>Volvox</taxon>
    </lineage>
</organism>
<dbReference type="InterPro" id="IPR020568">
    <property type="entry name" value="Ribosomal_Su5_D2-typ_SF"/>
</dbReference>
<dbReference type="Gene3D" id="3.30.230.10">
    <property type="match status" value="1"/>
</dbReference>
<evidence type="ECO:0000259" key="1">
    <source>
        <dbReference type="Pfam" id="PF00288"/>
    </source>
</evidence>
<accession>A0A8J4EUJ5</accession>
<dbReference type="AlphaFoldDB" id="A0A8J4EUJ5"/>
<dbReference type="InterPro" id="IPR006204">
    <property type="entry name" value="GHMP_kinase_N_dom"/>
</dbReference>
<dbReference type="Pfam" id="PF00288">
    <property type="entry name" value="GHMP_kinases_N"/>
    <property type="match status" value="1"/>
</dbReference>
<evidence type="ECO:0000313" key="3">
    <source>
        <dbReference type="Proteomes" id="UP000747399"/>
    </source>
</evidence>
<name>A0A8J4EUJ5_9CHLO</name>
<feature type="domain" description="GHMP kinase N-terminal" evidence="1">
    <location>
        <begin position="2"/>
        <end position="57"/>
    </location>
</feature>
<dbReference type="InterPro" id="IPR014721">
    <property type="entry name" value="Ribsml_uS5_D2-typ_fold_subgr"/>
</dbReference>
<keyword evidence="3" id="KW-1185">Reference proteome</keyword>
<dbReference type="EMBL" id="BNCO01000003">
    <property type="protein sequence ID" value="GIL46213.1"/>
    <property type="molecule type" value="Genomic_DNA"/>
</dbReference>
<comment type="caution">
    <text evidence="2">The sequence shown here is derived from an EMBL/GenBank/DDBJ whole genome shotgun (WGS) entry which is preliminary data.</text>
</comment>
<protein>
    <recommendedName>
        <fullName evidence="1">GHMP kinase N-terminal domain-containing protein</fullName>
    </recommendedName>
</protein>
<reference evidence="2" key="1">
    <citation type="journal article" date="2021" name="Proc. Natl. Acad. Sci. U.S.A.">
        <title>Three genomes in the algal genus Volvox reveal the fate of a haploid sex-determining region after a transition to homothallism.</title>
        <authorList>
            <person name="Yamamoto K."/>
            <person name="Hamaji T."/>
            <person name="Kawai-Toyooka H."/>
            <person name="Matsuzaki R."/>
            <person name="Takahashi F."/>
            <person name="Nishimura Y."/>
            <person name="Kawachi M."/>
            <person name="Noguchi H."/>
            <person name="Minakuchi Y."/>
            <person name="Umen J.G."/>
            <person name="Toyoda A."/>
            <person name="Nozaki H."/>
        </authorList>
    </citation>
    <scope>NUCLEOTIDE SEQUENCE</scope>
    <source>
        <strain evidence="2">NIES-3780</strain>
    </source>
</reference>
<proteinExistence type="predicted"/>